<accession>A0A290Z1U9</accession>
<gene>
    <name evidence="2" type="ORF">CNX65_06660</name>
</gene>
<dbReference type="EMBL" id="CP023445">
    <property type="protein sequence ID" value="ATE53001.1"/>
    <property type="molecule type" value="Genomic_DNA"/>
</dbReference>
<dbReference type="Gene3D" id="1.10.260.40">
    <property type="entry name" value="lambda repressor-like DNA-binding domains"/>
    <property type="match status" value="1"/>
</dbReference>
<dbReference type="RefSeq" id="WP_096491973.1">
    <property type="nucleotide sequence ID" value="NZ_CP023445.1"/>
</dbReference>
<dbReference type="Pfam" id="PF17765">
    <property type="entry name" value="MLTR_LBD"/>
    <property type="match status" value="1"/>
</dbReference>
<evidence type="ECO:0000313" key="2">
    <source>
        <dbReference type="EMBL" id="ATE53001.1"/>
    </source>
</evidence>
<evidence type="ECO:0000259" key="1">
    <source>
        <dbReference type="PROSITE" id="PS50943"/>
    </source>
</evidence>
<dbReference type="InterPro" id="IPR001387">
    <property type="entry name" value="Cro/C1-type_HTH"/>
</dbReference>
<organism evidence="2 3">
    <name type="scientific">Actinosynnema pretiosum</name>
    <dbReference type="NCBI Taxonomy" id="42197"/>
    <lineage>
        <taxon>Bacteria</taxon>
        <taxon>Bacillati</taxon>
        <taxon>Actinomycetota</taxon>
        <taxon>Actinomycetes</taxon>
        <taxon>Pseudonocardiales</taxon>
        <taxon>Pseudonocardiaceae</taxon>
        <taxon>Actinosynnema</taxon>
    </lineage>
</organism>
<keyword evidence="3" id="KW-1185">Reference proteome</keyword>
<dbReference type="SMART" id="SM00530">
    <property type="entry name" value="HTH_XRE"/>
    <property type="match status" value="1"/>
</dbReference>
<dbReference type="KEGG" id="apre:CNX65_06660"/>
<dbReference type="PROSITE" id="PS50943">
    <property type="entry name" value="HTH_CROC1"/>
    <property type="match status" value="1"/>
</dbReference>
<dbReference type="SUPFAM" id="SSF47413">
    <property type="entry name" value="lambda repressor-like DNA-binding domains"/>
    <property type="match status" value="1"/>
</dbReference>
<protein>
    <submittedName>
        <fullName evidence="2">Transcriptional regulator</fullName>
    </submittedName>
</protein>
<dbReference type="Gene3D" id="3.30.450.180">
    <property type="match status" value="1"/>
</dbReference>
<dbReference type="GO" id="GO:0003677">
    <property type="term" value="F:DNA binding"/>
    <property type="evidence" value="ECO:0007669"/>
    <property type="project" value="InterPro"/>
</dbReference>
<reference evidence="2" key="1">
    <citation type="submission" date="2017-09" db="EMBL/GenBank/DDBJ databases">
        <title>Complete Genome Sequence of ansamitocin-producing Bacterium Actinosynnema pretiosum X47.</title>
        <authorList>
            <person name="Cao G."/>
            <person name="Zong G."/>
            <person name="Zhong C."/>
            <person name="Fu J."/>
        </authorList>
    </citation>
    <scope>NUCLEOTIDE SEQUENCE [LARGE SCALE GENOMIC DNA]</scope>
    <source>
        <strain evidence="2">X47</strain>
    </source>
</reference>
<dbReference type="InterPro" id="IPR010982">
    <property type="entry name" value="Lambda_DNA-bd_dom_sf"/>
</dbReference>
<feature type="domain" description="HTH cro/C1-type" evidence="1">
    <location>
        <begin position="34"/>
        <end position="81"/>
    </location>
</feature>
<dbReference type="Pfam" id="PF13560">
    <property type="entry name" value="HTH_31"/>
    <property type="match status" value="1"/>
</dbReference>
<dbReference type="PANTHER" id="PTHR35010">
    <property type="entry name" value="BLL4672 PROTEIN-RELATED"/>
    <property type="match status" value="1"/>
</dbReference>
<sequence>MSARELAGFLRARRESLGPAQVGLRRAPSTRTPGLRREEVAGLAGVTVNYYERVEQGRAPHPSPQVLDALGAALRLTGAEREHLARLAGHAPVGEEPEPGVPGAVRTLLDGLGATPAYAVAPALDVVAWNAAAVALFTDFGALPARERGLAALSRRFGGTLCGEVEPGAFAERAAADLRAAAVRFPGLGTARVAEEFGAHSPEFAAAWAARDVRERPVVRKVVAHPVVGRLELDVHLLVVPGHDLRVALHTAPPGSASAERLARLAPAR</sequence>
<dbReference type="PANTHER" id="PTHR35010:SF2">
    <property type="entry name" value="BLL4672 PROTEIN"/>
    <property type="match status" value="1"/>
</dbReference>
<dbReference type="Proteomes" id="UP000218505">
    <property type="component" value="Chromosome"/>
</dbReference>
<name>A0A290Z1U9_9PSEU</name>
<dbReference type="AlphaFoldDB" id="A0A290Z1U9"/>
<dbReference type="CDD" id="cd00093">
    <property type="entry name" value="HTH_XRE"/>
    <property type="match status" value="1"/>
</dbReference>
<proteinExistence type="predicted"/>
<evidence type="ECO:0000313" key="3">
    <source>
        <dbReference type="Proteomes" id="UP000218505"/>
    </source>
</evidence>
<dbReference type="InterPro" id="IPR041413">
    <property type="entry name" value="MLTR_LBD"/>
</dbReference>